<keyword evidence="16" id="KW-1185">Reference proteome</keyword>
<keyword evidence="5 10" id="KW-0863">Zinc-finger</keyword>
<dbReference type="PROSITE" id="PS50157">
    <property type="entry name" value="ZINC_FINGER_C2H2_2"/>
    <property type="match status" value="2"/>
</dbReference>
<name>A0A182W8I2_9DIPT</name>
<dbReference type="PROSITE" id="PS50808">
    <property type="entry name" value="ZF_BED"/>
    <property type="match status" value="1"/>
</dbReference>
<evidence type="ECO:0000256" key="4">
    <source>
        <dbReference type="ARBA" id="ARBA00022737"/>
    </source>
</evidence>
<keyword evidence="4" id="KW-0677">Repeat</keyword>
<dbReference type="FunFam" id="3.30.160.60:FF:000188">
    <property type="entry name" value="Zinc finger protein 787"/>
    <property type="match status" value="1"/>
</dbReference>
<evidence type="ECO:0000313" key="15">
    <source>
        <dbReference type="EnsemblMetazoa" id="AMIN006656-PA"/>
    </source>
</evidence>
<keyword evidence="6" id="KW-0862">Zinc</keyword>
<feature type="compositionally biased region" description="Polar residues" evidence="11">
    <location>
        <begin position="208"/>
        <end position="235"/>
    </location>
</feature>
<keyword evidence="9" id="KW-0539">Nucleus</keyword>
<dbReference type="STRING" id="112268.A0A182W8I2"/>
<evidence type="ECO:0000256" key="3">
    <source>
        <dbReference type="ARBA" id="ARBA00022723"/>
    </source>
</evidence>
<feature type="region of interest" description="Disordered" evidence="11">
    <location>
        <begin position="208"/>
        <end position="241"/>
    </location>
</feature>
<dbReference type="Pfam" id="PF13912">
    <property type="entry name" value="zf-C2H2_6"/>
    <property type="match status" value="1"/>
</dbReference>
<organism evidence="15 16">
    <name type="scientific">Anopheles minimus</name>
    <dbReference type="NCBI Taxonomy" id="112268"/>
    <lineage>
        <taxon>Eukaryota</taxon>
        <taxon>Metazoa</taxon>
        <taxon>Ecdysozoa</taxon>
        <taxon>Arthropoda</taxon>
        <taxon>Hexapoda</taxon>
        <taxon>Insecta</taxon>
        <taxon>Pterygota</taxon>
        <taxon>Neoptera</taxon>
        <taxon>Endopterygota</taxon>
        <taxon>Diptera</taxon>
        <taxon>Nematocera</taxon>
        <taxon>Culicoidea</taxon>
        <taxon>Culicidae</taxon>
        <taxon>Anophelinae</taxon>
        <taxon>Anopheles</taxon>
    </lineage>
</organism>
<dbReference type="GO" id="GO:0005634">
    <property type="term" value="C:nucleus"/>
    <property type="evidence" value="ECO:0007669"/>
    <property type="project" value="UniProtKB-SubCell"/>
</dbReference>
<dbReference type="PROSITE" id="PS50097">
    <property type="entry name" value="BTB"/>
    <property type="match status" value="1"/>
</dbReference>
<evidence type="ECO:0000313" key="16">
    <source>
        <dbReference type="Proteomes" id="UP000075920"/>
    </source>
</evidence>
<evidence type="ECO:0000256" key="6">
    <source>
        <dbReference type="ARBA" id="ARBA00022833"/>
    </source>
</evidence>
<evidence type="ECO:0000256" key="8">
    <source>
        <dbReference type="ARBA" id="ARBA00023163"/>
    </source>
</evidence>
<evidence type="ECO:0000256" key="10">
    <source>
        <dbReference type="PROSITE-ProRule" id="PRU00042"/>
    </source>
</evidence>
<dbReference type="Proteomes" id="UP000075920">
    <property type="component" value="Unassembled WGS sequence"/>
</dbReference>
<evidence type="ECO:0008006" key="17">
    <source>
        <dbReference type="Google" id="ProtNLM"/>
    </source>
</evidence>
<dbReference type="InterPro" id="IPR000210">
    <property type="entry name" value="BTB/POZ_dom"/>
</dbReference>
<dbReference type="PANTHER" id="PTHR23110:SF106">
    <property type="entry name" value="FI01104P"/>
    <property type="match status" value="1"/>
</dbReference>
<dbReference type="InterPro" id="IPR003656">
    <property type="entry name" value="Znf_BED"/>
</dbReference>
<dbReference type="InterPro" id="IPR036236">
    <property type="entry name" value="Znf_C2H2_sf"/>
</dbReference>
<dbReference type="PROSITE" id="PS00028">
    <property type="entry name" value="ZINC_FINGER_C2H2_1"/>
    <property type="match status" value="2"/>
</dbReference>
<dbReference type="EnsemblMetazoa" id="AMIN006656-RA">
    <property type="protein sequence ID" value="AMIN006656-PA"/>
    <property type="gene ID" value="AMIN006656"/>
</dbReference>
<sequence>MTSPQSLSLRWNDYAPYIAGAFESLRYEEELVDVTLYCEGRKIRAHKMLLSACSVYFKDVFKENQCQHPIIIFKNVKYSDLYSLVEFMYKGEVHVLQESLPSFLQTANMLSVRGLSDPVPDEQALPTTTEDQPTSMLAQQILQTQSRNMNSATITTDQVYFALPSNSSFAPPIKTEPQPPAPPQYISKVLLKPTNDLTAALSNPIVPQVQQQPSNSGDNSSHQSTTATQAEQQHLQTHRPKPTSTIAMIGMDEQIVTQGTTSQSDQSKQSATALQELVDSVLSTARPVKIARIFKQSDSTAIGEEGQTAKTTSTANPNALTNKLEPTISEFINVGEGMATTSGDSNAYTQPEDFEMVCDNVANHSESEDPIEQRTSFEMQIVDMGVDNKFLDEDELTAVQTVMGGTDKTQEKKYKCDVCDKRFVTWKSLSMHSQIHSGRTKCNICGAVLSRTANLKRHMKLKHEP</sequence>
<dbReference type="VEuPathDB" id="VectorBase:AMIN006656"/>
<feature type="domain" description="BTB" evidence="12">
    <location>
        <begin position="32"/>
        <end position="97"/>
    </location>
</feature>
<feature type="domain" description="C2H2-type" evidence="13">
    <location>
        <begin position="440"/>
        <end position="465"/>
    </location>
</feature>
<dbReference type="Pfam" id="PF02892">
    <property type="entry name" value="zf-BED"/>
    <property type="match status" value="1"/>
</dbReference>
<dbReference type="SUPFAM" id="SSF57667">
    <property type="entry name" value="beta-beta-alpha zinc fingers"/>
    <property type="match status" value="1"/>
</dbReference>
<keyword evidence="8" id="KW-0804">Transcription</keyword>
<evidence type="ECO:0000256" key="1">
    <source>
        <dbReference type="ARBA" id="ARBA00004123"/>
    </source>
</evidence>
<feature type="compositionally biased region" description="Polar residues" evidence="11">
    <location>
        <begin position="308"/>
        <end position="320"/>
    </location>
</feature>
<dbReference type="PANTHER" id="PTHR23110">
    <property type="entry name" value="BTB DOMAIN TRANSCRIPTION FACTOR"/>
    <property type="match status" value="1"/>
</dbReference>
<keyword evidence="3" id="KW-0479">Metal-binding</keyword>
<evidence type="ECO:0000256" key="11">
    <source>
        <dbReference type="SAM" id="MobiDB-lite"/>
    </source>
</evidence>
<accession>A0A182W8I2</accession>
<dbReference type="GO" id="GO:0048666">
    <property type="term" value="P:neuron development"/>
    <property type="evidence" value="ECO:0007669"/>
    <property type="project" value="UniProtKB-ARBA"/>
</dbReference>
<dbReference type="SMART" id="SM00225">
    <property type="entry name" value="BTB"/>
    <property type="match status" value="1"/>
</dbReference>
<dbReference type="InterPro" id="IPR013087">
    <property type="entry name" value="Znf_C2H2_type"/>
</dbReference>
<evidence type="ECO:0000256" key="7">
    <source>
        <dbReference type="ARBA" id="ARBA00023125"/>
    </source>
</evidence>
<evidence type="ECO:0000256" key="5">
    <source>
        <dbReference type="ARBA" id="ARBA00022771"/>
    </source>
</evidence>
<keyword evidence="7" id="KW-0238">DNA-binding</keyword>
<dbReference type="GO" id="GO:0003006">
    <property type="term" value="P:developmental process involved in reproduction"/>
    <property type="evidence" value="ECO:0007669"/>
    <property type="project" value="UniProtKB-ARBA"/>
</dbReference>
<dbReference type="GO" id="GO:0048513">
    <property type="term" value="P:animal organ development"/>
    <property type="evidence" value="ECO:0007669"/>
    <property type="project" value="UniProtKB-ARBA"/>
</dbReference>
<reference evidence="16" key="1">
    <citation type="submission" date="2013-03" db="EMBL/GenBank/DDBJ databases">
        <title>The Genome Sequence of Anopheles minimus MINIMUS1.</title>
        <authorList>
            <consortium name="The Broad Institute Genomics Platform"/>
            <person name="Neafsey D.E."/>
            <person name="Walton C."/>
            <person name="Walker B."/>
            <person name="Young S.K."/>
            <person name="Zeng Q."/>
            <person name="Gargeya S."/>
            <person name="Fitzgerald M."/>
            <person name="Haas B."/>
            <person name="Abouelleil A."/>
            <person name="Allen A.W."/>
            <person name="Alvarado L."/>
            <person name="Arachchi H.M."/>
            <person name="Berlin A.M."/>
            <person name="Chapman S.B."/>
            <person name="Gainer-Dewar J."/>
            <person name="Goldberg J."/>
            <person name="Griggs A."/>
            <person name="Gujja S."/>
            <person name="Hansen M."/>
            <person name="Howarth C."/>
            <person name="Imamovic A."/>
            <person name="Ireland A."/>
            <person name="Larimer J."/>
            <person name="McCowan C."/>
            <person name="Murphy C."/>
            <person name="Pearson M."/>
            <person name="Poon T.W."/>
            <person name="Priest M."/>
            <person name="Roberts A."/>
            <person name="Saif S."/>
            <person name="Shea T."/>
            <person name="Sisk P."/>
            <person name="Sykes S."/>
            <person name="Wortman J."/>
            <person name="Nusbaum C."/>
            <person name="Birren B."/>
        </authorList>
    </citation>
    <scope>NUCLEOTIDE SEQUENCE [LARGE SCALE GENOMIC DNA]</scope>
    <source>
        <strain evidence="16">MINIMUS1</strain>
    </source>
</reference>
<evidence type="ECO:0000256" key="2">
    <source>
        <dbReference type="ARBA" id="ARBA00006991"/>
    </source>
</evidence>
<feature type="domain" description="BED-type" evidence="14">
    <location>
        <begin position="420"/>
        <end position="465"/>
    </location>
</feature>
<reference evidence="15" key="2">
    <citation type="submission" date="2020-05" db="UniProtKB">
        <authorList>
            <consortium name="EnsemblMetazoa"/>
        </authorList>
    </citation>
    <scope>IDENTIFICATION</scope>
    <source>
        <strain evidence="15">MINIMUS1</strain>
    </source>
</reference>
<dbReference type="SMART" id="SM00355">
    <property type="entry name" value="ZnF_C2H2"/>
    <property type="match status" value="2"/>
</dbReference>
<protein>
    <recommendedName>
        <fullName evidence="17">BTB domain-containing protein</fullName>
    </recommendedName>
</protein>
<evidence type="ECO:0000259" key="13">
    <source>
        <dbReference type="PROSITE" id="PS50157"/>
    </source>
</evidence>
<dbReference type="SUPFAM" id="SSF54695">
    <property type="entry name" value="POZ domain"/>
    <property type="match status" value="1"/>
</dbReference>
<comment type="subcellular location">
    <subcellularLocation>
        <location evidence="1">Nucleus</location>
    </subcellularLocation>
</comment>
<evidence type="ECO:0000259" key="14">
    <source>
        <dbReference type="PROSITE" id="PS50808"/>
    </source>
</evidence>
<feature type="domain" description="C2H2-type" evidence="13">
    <location>
        <begin position="414"/>
        <end position="441"/>
    </location>
</feature>
<comment type="similarity">
    <text evidence="2">Belongs to the krueppel C2H2-type zinc-finger protein family.</text>
</comment>
<feature type="region of interest" description="Disordered" evidence="11">
    <location>
        <begin position="301"/>
        <end position="320"/>
    </location>
</feature>
<evidence type="ECO:0000259" key="12">
    <source>
        <dbReference type="PROSITE" id="PS50097"/>
    </source>
</evidence>
<proteinExistence type="inferred from homology"/>
<dbReference type="Gene3D" id="3.30.710.10">
    <property type="entry name" value="Potassium Channel Kv1.1, Chain A"/>
    <property type="match status" value="1"/>
</dbReference>
<dbReference type="GO" id="GO:0006357">
    <property type="term" value="P:regulation of transcription by RNA polymerase II"/>
    <property type="evidence" value="ECO:0007669"/>
    <property type="project" value="TreeGrafter"/>
</dbReference>
<dbReference type="Pfam" id="PF00651">
    <property type="entry name" value="BTB"/>
    <property type="match status" value="1"/>
</dbReference>
<dbReference type="Gene3D" id="3.30.160.60">
    <property type="entry name" value="Classic Zinc Finger"/>
    <property type="match status" value="1"/>
</dbReference>
<dbReference type="GO" id="GO:0003677">
    <property type="term" value="F:DNA binding"/>
    <property type="evidence" value="ECO:0007669"/>
    <property type="project" value="UniProtKB-KW"/>
</dbReference>
<dbReference type="InterPro" id="IPR011333">
    <property type="entry name" value="SKP1/BTB/POZ_sf"/>
</dbReference>
<evidence type="ECO:0000256" key="9">
    <source>
        <dbReference type="ARBA" id="ARBA00023242"/>
    </source>
</evidence>
<dbReference type="CDD" id="cd18315">
    <property type="entry name" value="BTB_POZ_BAB-like"/>
    <property type="match status" value="1"/>
</dbReference>
<dbReference type="AlphaFoldDB" id="A0A182W8I2"/>
<dbReference type="GO" id="GO:0008270">
    <property type="term" value="F:zinc ion binding"/>
    <property type="evidence" value="ECO:0007669"/>
    <property type="project" value="UniProtKB-KW"/>
</dbReference>
<dbReference type="FunFam" id="3.30.710.10:FF:000218">
    <property type="entry name" value="Lolal-like protein"/>
    <property type="match status" value="1"/>
</dbReference>
<dbReference type="InterPro" id="IPR051095">
    <property type="entry name" value="Dros_DevTransReg"/>
</dbReference>